<keyword evidence="14" id="KW-1185">Reference proteome</keyword>
<dbReference type="Pfam" id="PF23598">
    <property type="entry name" value="LRR_14"/>
    <property type="match status" value="1"/>
</dbReference>
<keyword evidence="11" id="KW-0675">Receptor</keyword>
<evidence type="ECO:0000259" key="13">
    <source>
        <dbReference type="Pfam" id="PF23598"/>
    </source>
</evidence>
<dbReference type="InterPro" id="IPR032675">
    <property type="entry name" value="LRR_dom_sf"/>
</dbReference>
<evidence type="ECO:0000256" key="12">
    <source>
        <dbReference type="ARBA" id="ARBA00023180"/>
    </source>
</evidence>
<evidence type="ECO:0000313" key="14">
    <source>
        <dbReference type="Proteomes" id="UP000515151"/>
    </source>
</evidence>
<evidence type="ECO:0000313" key="15">
    <source>
        <dbReference type="RefSeq" id="XP_031378432.1"/>
    </source>
</evidence>
<keyword evidence="5" id="KW-0433">Leucine-rich repeat</keyword>
<keyword evidence="6" id="KW-0812">Transmembrane</keyword>
<evidence type="ECO:0000256" key="7">
    <source>
        <dbReference type="ARBA" id="ARBA00022729"/>
    </source>
</evidence>
<dbReference type="GO" id="GO:0005886">
    <property type="term" value="C:plasma membrane"/>
    <property type="evidence" value="ECO:0007669"/>
    <property type="project" value="UniProtKB-SubCell"/>
</dbReference>
<feature type="domain" description="Disease resistance R13L4/SHOC-2-like LRR" evidence="13">
    <location>
        <begin position="123"/>
        <end position="367"/>
    </location>
</feature>
<keyword evidence="12" id="KW-0325">Glycoprotein</keyword>
<dbReference type="PANTHER" id="PTHR48061">
    <property type="entry name" value="LEUCINE-RICH REPEAT RECEPTOR PROTEIN KINASE EMS1-LIKE-RELATED"/>
    <property type="match status" value="1"/>
</dbReference>
<evidence type="ECO:0000256" key="11">
    <source>
        <dbReference type="ARBA" id="ARBA00023170"/>
    </source>
</evidence>
<protein>
    <submittedName>
        <fullName evidence="15">Receptor-like protein Cf-9 homolog</fullName>
    </submittedName>
</protein>
<keyword evidence="10" id="KW-0472">Membrane</keyword>
<dbReference type="AlphaFoldDB" id="A0A6P8C4H2"/>
<dbReference type="InterPro" id="IPR046956">
    <property type="entry name" value="RLP23-like"/>
</dbReference>
<dbReference type="Proteomes" id="UP000515151">
    <property type="component" value="Chromosome 2"/>
</dbReference>
<dbReference type="FunFam" id="3.80.10.10:FF:000383">
    <property type="entry name" value="Leucine-rich repeat receptor protein kinase EMS1"/>
    <property type="match status" value="1"/>
</dbReference>
<dbReference type="OrthoDB" id="442066at2759"/>
<dbReference type="GeneID" id="116193822"/>
<evidence type="ECO:0000256" key="1">
    <source>
        <dbReference type="ARBA" id="ARBA00004236"/>
    </source>
</evidence>
<evidence type="ECO:0000256" key="10">
    <source>
        <dbReference type="ARBA" id="ARBA00023136"/>
    </source>
</evidence>
<dbReference type="FunFam" id="3.80.10.10:FF:000041">
    <property type="entry name" value="LRR receptor-like serine/threonine-protein kinase ERECTA"/>
    <property type="match status" value="1"/>
</dbReference>
<keyword evidence="9" id="KW-1133">Transmembrane helix</keyword>
<evidence type="ECO:0000256" key="9">
    <source>
        <dbReference type="ARBA" id="ARBA00022989"/>
    </source>
</evidence>
<comment type="subcellular location">
    <subcellularLocation>
        <location evidence="1">Cell membrane</location>
    </subcellularLocation>
    <subcellularLocation>
        <location evidence="2">Membrane</location>
        <topology evidence="2">Single-pass type I membrane protein</topology>
    </subcellularLocation>
</comment>
<evidence type="ECO:0000256" key="6">
    <source>
        <dbReference type="ARBA" id="ARBA00022692"/>
    </source>
</evidence>
<dbReference type="RefSeq" id="XP_031378432.1">
    <property type="nucleotide sequence ID" value="XM_031522572.1"/>
</dbReference>
<organism evidence="14 15">
    <name type="scientific">Punica granatum</name>
    <name type="common">Pomegranate</name>
    <dbReference type="NCBI Taxonomy" id="22663"/>
    <lineage>
        <taxon>Eukaryota</taxon>
        <taxon>Viridiplantae</taxon>
        <taxon>Streptophyta</taxon>
        <taxon>Embryophyta</taxon>
        <taxon>Tracheophyta</taxon>
        <taxon>Spermatophyta</taxon>
        <taxon>Magnoliopsida</taxon>
        <taxon>eudicotyledons</taxon>
        <taxon>Gunneridae</taxon>
        <taxon>Pentapetalae</taxon>
        <taxon>rosids</taxon>
        <taxon>malvids</taxon>
        <taxon>Myrtales</taxon>
        <taxon>Lythraceae</taxon>
        <taxon>Punica</taxon>
    </lineage>
</organism>
<sequence>MRPVLAHAKQPLVLYLERLAYARKSLMVQRREADKVKLVDVEASKALIPTHNYFTPQSIAGQPCQQEAEVATLVFSLSSLRYILVANEKVVEKAHFSILKEHRLARKYQNAADKDHYLQGTLHSNSSLFSLHHVHSLHLEGNDLTGPIPSSICRKSSLTVLDLQDNDLSGSILPCLGNLSKLNSLELNYNRLEGLLPRTLANYTSLMHLDITGEIPSPFCNITTLSVIHMSNNSLSGKIPRCLINSNTDLKRLDLSMNRLRGPIPEILAPNNCSLKSIALRRNHLGGKLPQSWASCRQMEALDISNNEVEDSFPSWLGTLPNLYVLILSTNKFHGSISSPKANHPFSKLYIFDISNNNFSGTFPSQYIANFNNMMGGDKGQRSLGYMTNGRSQDRFLGGNSSTLSGVIPSVVILDYADLPCQNLVLKAAGKGPLRLPRMKKMQSTGLTGD</sequence>
<keyword evidence="7" id="KW-0732">Signal</keyword>
<comment type="similarity">
    <text evidence="3">Belongs to the RLP family.</text>
</comment>
<keyword evidence="8" id="KW-0677">Repeat</keyword>
<keyword evidence="4" id="KW-1003">Cell membrane</keyword>
<dbReference type="Gene3D" id="3.80.10.10">
    <property type="entry name" value="Ribonuclease Inhibitor"/>
    <property type="match status" value="2"/>
</dbReference>
<dbReference type="SUPFAM" id="SSF52058">
    <property type="entry name" value="L domain-like"/>
    <property type="match status" value="1"/>
</dbReference>
<proteinExistence type="inferred from homology"/>
<dbReference type="PANTHER" id="PTHR48061:SF46">
    <property type="entry name" value="LEUCINE-RICH REPEAT-CONTAINING N-TERMINAL PLANT-TYPE DOMAIN-CONTAINING PROTEIN"/>
    <property type="match status" value="1"/>
</dbReference>
<accession>A0A6P8C4H2</accession>
<evidence type="ECO:0000256" key="3">
    <source>
        <dbReference type="ARBA" id="ARBA00009592"/>
    </source>
</evidence>
<dbReference type="InterPro" id="IPR055414">
    <property type="entry name" value="LRR_R13L4/SHOC2-like"/>
</dbReference>
<reference evidence="14" key="1">
    <citation type="journal article" date="2020" name="Plant Biotechnol. J.">
        <title>The pomegranate (Punica granatum L.) draft genome dissects genetic divergence between soft- and hard-seeded cultivars.</title>
        <authorList>
            <person name="Luo X."/>
            <person name="Li H."/>
            <person name="Wu Z."/>
            <person name="Yao W."/>
            <person name="Zhao P."/>
            <person name="Cao D."/>
            <person name="Yu H."/>
            <person name="Li K."/>
            <person name="Poudel K."/>
            <person name="Zhao D."/>
            <person name="Zhang F."/>
            <person name="Xia X."/>
            <person name="Chen L."/>
            <person name="Wang Q."/>
            <person name="Jing D."/>
            <person name="Cao S."/>
        </authorList>
    </citation>
    <scope>NUCLEOTIDE SEQUENCE [LARGE SCALE GENOMIC DNA]</scope>
    <source>
        <strain evidence="14">cv. Tunisia</strain>
    </source>
</reference>
<evidence type="ECO:0000256" key="8">
    <source>
        <dbReference type="ARBA" id="ARBA00022737"/>
    </source>
</evidence>
<evidence type="ECO:0000256" key="5">
    <source>
        <dbReference type="ARBA" id="ARBA00022614"/>
    </source>
</evidence>
<reference evidence="15" key="2">
    <citation type="submission" date="2025-08" db="UniProtKB">
        <authorList>
            <consortium name="RefSeq"/>
        </authorList>
    </citation>
    <scope>IDENTIFICATION</scope>
    <source>
        <tissue evidence="15">Leaf</tissue>
    </source>
</reference>
<evidence type="ECO:0000256" key="2">
    <source>
        <dbReference type="ARBA" id="ARBA00004479"/>
    </source>
</evidence>
<gene>
    <name evidence="15" type="primary">LOC116193822</name>
</gene>
<evidence type="ECO:0000256" key="4">
    <source>
        <dbReference type="ARBA" id="ARBA00022475"/>
    </source>
</evidence>
<name>A0A6P8C4H2_PUNGR</name>